<comment type="caution">
    <text evidence="1">The sequence shown here is derived from an EMBL/GenBank/DDBJ whole genome shotgun (WGS) entry which is preliminary data.</text>
</comment>
<name>A0ABQ8N318_PYRGI</name>
<evidence type="ECO:0000313" key="1">
    <source>
        <dbReference type="EMBL" id="KAI6290436.1"/>
    </source>
</evidence>
<dbReference type="EMBL" id="JABSND010000470">
    <property type="protein sequence ID" value="KAI6290436.1"/>
    <property type="molecule type" value="Genomic_DNA"/>
</dbReference>
<gene>
    <name evidence="1" type="ORF">MCOR33_011312</name>
</gene>
<reference evidence="1" key="1">
    <citation type="submission" date="2021-01" db="EMBL/GenBank/DDBJ databases">
        <title>Deciphering the adaptive evolutionary patterns associated with biogeogrpahic diversity in the finger millet blast pathogen Magnaporthe oryzae in Eastern Africa.</title>
        <authorList>
            <person name="Onyema G."/>
            <person name="Shittu T.A."/>
            <person name="Dodsworth S."/>
            <person name="Devilliers S."/>
            <person name="Muthumeenakshi S."/>
            <person name="Sreenivasaprasad S."/>
        </authorList>
    </citation>
    <scope>NUCLEOTIDE SEQUENCE</scope>
    <source>
        <strain evidence="1">D15/s37</strain>
    </source>
</reference>
<proteinExistence type="predicted"/>
<protein>
    <recommendedName>
        <fullName evidence="3">Peptidase A2 domain-containing protein</fullName>
    </recommendedName>
</protein>
<keyword evidence="2" id="KW-1185">Reference proteome</keyword>
<accession>A0ABQ8N318</accession>
<dbReference type="Proteomes" id="UP001059893">
    <property type="component" value="Unassembled WGS sequence"/>
</dbReference>
<evidence type="ECO:0008006" key="3">
    <source>
        <dbReference type="Google" id="ProtNLM"/>
    </source>
</evidence>
<organism evidence="1 2">
    <name type="scientific">Pyricularia grisea</name>
    <name type="common">Crabgrass-specific blast fungus</name>
    <name type="synonym">Magnaporthe grisea</name>
    <dbReference type="NCBI Taxonomy" id="148305"/>
    <lineage>
        <taxon>Eukaryota</taxon>
        <taxon>Fungi</taxon>
        <taxon>Dikarya</taxon>
        <taxon>Ascomycota</taxon>
        <taxon>Pezizomycotina</taxon>
        <taxon>Sordariomycetes</taxon>
        <taxon>Sordariomycetidae</taxon>
        <taxon>Magnaporthales</taxon>
        <taxon>Pyriculariaceae</taxon>
        <taxon>Pyricularia</taxon>
    </lineage>
</organism>
<evidence type="ECO:0000313" key="2">
    <source>
        <dbReference type="Proteomes" id="UP001059893"/>
    </source>
</evidence>
<sequence>MGRGNSSILDDGAECSVLQEISGGICNRWPALPGELANDEKTKGQPRLQANQAPLPLDTDPEATWDFVQYHRICDSNNSVYARTLGSDNATVEIARAVATV</sequence>